<gene>
    <name evidence="4" type="ORF">GCM10007036_30210</name>
</gene>
<evidence type="ECO:0000313" key="4">
    <source>
        <dbReference type="EMBL" id="GGH24080.1"/>
    </source>
</evidence>
<evidence type="ECO:0000313" key="5">
    <source>
        <dbReference type="Proteomes" id="UP000603912"/>
    </source>
</evidence>
<dbReference type="InterPro" id="IPR042099">
    <property type="entry name" value="ANL_N_sf"/>
</dbReference>
<dbReference type="Proteomes" id="UP000603912">
    <property type="component" value="Unassembled WGS sequence"/>
</dbReference>
<accession>A0A917MIK8</accession>
<dbReference type="PROSITE" id="PS50075">
    <property type="entry name" value="CARRIER"/>
    <property type="match status" value="1"/>
</dbReference>
<dbReference type="InterPro" id="IPR009081">
    <property type="entry name" value="PP-bd_ACP"/>
</dbReference>
<dbReference type="Gene3D" id="3.30.300.30">
    <property type="match status" value="1"/>
</dbReference>
<protein>
    <recommendedName>
        <fullName evidence="3">Carrier domain-containing protein</fullName>
    </recommendedName>
</protein>
<comment type="caution">
    <text evidence="4">The sequence shown here is derived from an EMBL/GenBank/DDBJ whole genome shotgun (WGS) entry which is preliminary data.</text>
</comment>
<dbReference type="CDD" id="cd04433">
    <property type="entry name" value="AFD_class_I"/>
    <property type="match status" value="1"/>
</dbReference>
<comment type="similarity">
    <text evidence="1">Belongs to the ATP-dependent AMP-binding enzyme family.</text>
</comment>
<evidence type="ECO:0000256" key="2">
    <source>
        <dbReference type="ARBA" id="ARBA00022598"/>
    </source>
</evidence>
<dbReference type="InterPro" id="IPR000873">
    <property type="entry name" value="AMP-dep_synth/lig_dom"/>
</dbReference>
<dbReference type="Gene3D" id="3.40.50.12780">
    <property type="entry name" value="N-terminal domain of ligase-like"/>
    <property type="match status" value="1"/>
</dbReference>
<dbReference type="Pfam" id="PF00501">
    <property type="entry name" value="AMP-binding"/>
    <property type="match status" value="1"/>
</dbReference>
<dbReference type="AlphaFoldDB" id="A0A917MIK8"/>
<dbReference type="EMBL" id="BMES01000002">
    <property type="protein sequence ID" value="GGH24080.1"/>
    <property type="molecule type" value="Genomic_DNA"/>
</dbReference>
<dbReference type="InterPro" id="IPR045851">
    <property type="entry name" value="AMP-bd_C_sf"/>
</dbReference>
<organism evidence="4 5">
    <name type="scientific">Alsobacter metallidurans</name>
    <dbReference type="NCBI Taxonomy" id="340221"/>
    <lineage>
        <taxon>Bacteria</taxon>
        <taxon>Pseudomonadati</taxon>
        <taxon>Pseudomonadota</taxon>
        <taxon>Alphaproteobacteria</taxon>
        <taxon>Hyphomicrobiales</taxon>
        <taxon>Alsobacteraceae</taxon>
        <taxon>Alsobacter</taxon>
    </lineage>
</organism>
<dbReference type="Pfam" id="PF13193">
    <property type="entry name" value="AMP-binding_C"/>
    <property type="match status" value="1"/>
</dbReference>
<dbReference type="SUPFAM" id="SSF56801">
    <property type="entry name" value="Acetyl-CoA synthetase-like"/>
    <property type="match status" value="1"/>
</dbReference>
<feature type="domain" description="Carrier" evidence="3">
    <location>
        <begin position="468"/>
        <end position="543"/>
    </location>
</feature>
<evidence type="ECO:0000256" key="1">
    <source>
        <dbReference type="ARBA" id="ARBA00006432"/>
    </source>
</evidence>
<dbReference type="Gene3D" id="1.10.1200.10">
    <property type="entry name" value="ACP-like"/>
    <property type="match status" value="1"/>
</dbReference>
<sequence length="544" mass="58169">MAFTAALLDGVVPVMLTHDTAELRAQAVGHSVEPKLVICDLVRQQQSWTEAHPVTFAGSPAEAPQKSWRLFGSGKVEDAARRLGLDLPLQGREPRLPEALDEIAYILFTSGTTQSPSGVMLSRRNLLANLATLSRLFAYDPSSRIFNDMVLAHGDGLVQGPMLALANGCALIRSGGFTVPGLENWLNRVRQERASHVITVPAVWSLIDRYAQHNDYFDAPECKGLLSVAARLDPALWLRLETRFGRPVFNQYGLTETVASALYAGPQAEMGAFGTIGRPVDCDARIAPLPGGAAADGSGELQLRGDNVFPGYWRDAARTAATFTPDGWMRTGDLAVQGPEQSFDIVGRIKTVIMSGGFLIRPDEIDEAMLAHENVIESATVALPDETFGEVPVTAVVIEGSINEATLTSHARANLEPLKVPKRILALPAIPRGDAGKPNLGLLREAIAASLAQEGKQSDGDGRTTGAAALATQVLGLAAEVFRVEPTSLSTTSTPASVAAWDSFSQLSLVFAAEERFKIRIPAARVAGLRSLADLVQLVSESKR</sequence>
<reference evidence="4" key="1">
    <citation type="journal article" date="2014" name="Int. J. Syst. Evol. Microbiol.">
        <title>Complete genome sequence of Corynebacterium casei LMG S-19264T (=DSM 44701T), isolated from a smear-ripened cheese.</title>
        <authorList>
            <consortium name="US DOE Joint Genome Institute (JGI-PGF)"/>
            <person name="Walter F."/>
            <person name="Albersmeier A."/>
            <person name="Kalinowski J."/>
            <person name="Ruckert C."/>
        </authorList>
    </citation>
    <scope>NUCLEOTIDE SEQUENCE</scope>
    <source>
        <strain evidence="4">CGMCC 1.12214</strain>
    </source>
</reference>
<dbReference type="PANTHER" id="PTHR43201">
    <property type="entry name" value="ACYL-COA SYNTHETASE"/>
    <property type="match status" value="1"/>
</dbReference>
<keyword evidence="5" id="KW-1185">Reference proteome</keyword>
<reference evidence="4" key="2">
    <citation type="submission" date="2020-09" db="EMBL/GenBank/DDBJ databases">
        <authorList>
            <person name="Sun Q."/>
            <person name="Zhou Y."/>
        </authorList>
    </citation>
    <scope>NUCLEOTIDE SEQUENCE</scope>
    <source>
        <strain evidence="4">CGMCC 1.12214</strain>
    </source>
</reference>
<dbReference type="InterPro" id="IPR025110">
    <property type="entry name" value="AMP-bd_C"/>
</dbReference>
<dbReference type="GO" id="GO:0031956">
    <property type="term" value="F:medium-chain fatty acid-CoA ligase activity"/>
    <property type="evidence" value="ECO:0007669"/>
    <property type="project" value="TreeGrafter"/>
</dbReference>
<name>A0A917MIK8_9HYPH</name>
<proteinExistence type="inferred from homology"/>
<evidence type="ECO:0000259" key="3">
    <source>
        <dbReference type="PROSITE" id="PS50075"/>
    </source>
</evidence>
<dbReference type="InterPro" id="IPR036736">
    <property type="entry name" value="ACP-like_sf"/>
</dbReference>
<dbReference type="GO" id="GO:0006631">
    <property type="term" value="P:fatty acid metabolic process"/>
    <property type="evidence" value="ECO:0007669"/>
    <property type="project" value="TreeGrafter"/>
</dbReference>
<dbReference type="PANTHER" id="PTHR43201:SF5">
    <property type="entry name" value="MEDIUM-CHAIN ACYL-COA LIGASE ACSF2, MITOCHONDRIAL"/>
    <property type="match status" value="1"/>
</dbReference>
<dbReference type="SUPFAM" id="SSF47336">
    <property type="entry name" value="ACP-like"/>
    <property type="match status" value="1"/>
</dbReference>
<keyword evidence="2" id="KW-0436">Ligase</keyword>